<dbReference type="InterPro" id="IPR001119">
    <property type="entry name" value="SLH_dom"/>
</dbReference>
<sequence length="311" mass="35420">MMKRRWTMLAVLSLCMLLFFGTSAFAFDDLSGIPGSSKIESLKNDRIVSGDSEKEFKPHRKTTYAEGIQLIVKGLDLNIDNIKFIKKPEASDYFTKVPDDAWYAQAFIIAQHNGMDLPRNIDPKSAMSRQDFAMYLARAITYKWTFMQTMQFIVFADSDEVSKEASSAVQMLLKAHIAELDKENRFRPADRITRAEAAVMIYNARLFVKDKELRDHSGDPSQPPVQNEKVDVQIKAVNSSVNEVTLVWGEKPNPGYRITIDRIQFTDDRKAIVYYQLHYPQPGDSYAQVVTDAKAVTYVDAGYQVSAQRME</sequence>
<feature type="domain" description="SLH" evidence="2">
    <location>
        <begin position="22"/>
        <end position="85"/>
    </location>
</feature>
<reference evidence="3 4" key="1">
    <citation type="submission" date="2014-12" db="EMBL/GenBank/DDBJ databases">
        <title>Draft genome sequence of Paenibacillus kamchatkensis strain B-2647.</title>
        <authorList>
            <person name="Karlyshev A.V."/>
            <person name="Kudryashova E.B."/>
        </authorList>
    </citation>
    <scope>NUCLEOTIDE SEQUENCE [LARGE SCALE GENOMIC DNA]</scope>
    <source>
        <strain evidence="3 4">VKM B-2647</strain>
    </source>
</reference>
<comment type="caution">
    <text evidence="3">The sequence shown here is derived from an EMBL/GenBank/DDBJ whole genome shotgun (WGS) entry which is preliminary data.</text>
</comment>
<protein>
    <recommendedName>
        <fullName evidence="2">SLH domain-containing protein</fullName>
    </recommendedName>
</protein>
<proteinExistence type="predicted"/>
<dbReference type="EMBL" id="JXAK01000008">
    <property type="protein sequence ID" value="KIL41584.1"/>
    <property type="molecule type" value="Genomic_DNA"/>
</dbReference>
<dbReference type="Proteomes" id="UP000031967">
    <property type="component" value="Unassembled WGS sequence"/>
</dbReference>
<dbReference type="InterPro" id="IPR025748">
    <property type="entry name" value="PrcB_C_dom"/>
</dbReference>
<feature type="signal peptide" evidence="1">
    <location>
        <begin position="1"/>
        <end position="26"/>
    </location>
</feature>
<evidence type="ECO:0000313" key="4">
    <source>
        <dbReference type="Proteomes" id="UP000031967"/>
    </source>
</evidence>
<feature type="domain" description="SLH" evidence="2">
    <location>
        <begin position="152"/>
        <end position="215"/>
    </location>
</feature>
<evidence type="ECO:0000256" key="1">
    <source>
        <dbReference type="SAM" id="SignalP"/>
    </source>
</evidence>
<evidence type="ECO:0000313" key="3">
    <source>
        <dbReference type="EMBL" id="KIL41584.1"/>
    </source>
</evidence>
<keyword evidence="1" id="KW-0732">Signal</keyword>
<dbReference type="PROSITE" id="PS51272">
    <property type="entry name" value="SLH"/>
    <property type="match status" value="2"/>
</dbReference>
<evidence type="ECO:0000259" key="2">
    <source>
        <dbReference type="PROSITE" id="PS51272"/>
    </source>
</evidence>
<dbReference type="Pfam" id="PF14343">
    <property type="entry name" value="PrcB_C"/>
    <property type="match status" value="1"/>
</dbReference>
<name>A0ABR5AKN2_9BACL</name>
<dbReference type="Pfam" id="PF00395">
    <property type="entry name" value="SLH"/>
    <property type="match status" value="2"/>
</dbReference>
<keyword evidence="4" id="KW-1185">Reference proteome</keyword>
<accession>A0ABR5AKN2</accession>
<feature type="chain" id="PRO_5045910456" description="SLH domain-containing protein" evidence="1">
    <location>
        <begin position="27"/>
        <end position="311"/>
    </location>
</feature>
<organism evidence="3 4">
    <name type="scientific">Gordoniibacillus kamchatkensis</name>
    <dbReference type="NCBI Taxonomy" id="1590651"/>
    <lineage>
        <taxon>Bacteria</taxon>
        <taxon>Bacillati</taxon>
        <taxon>Bacillota</taxon>
        <taxon>Bacilli</taxon>
        <taxon>Bacillales</taxon>
        <taxon>Paenibacillaceae</taxon>
        <taxon>Gordoniibacillus</taxon>
    </lineage>
</organism>
<gene>
    <name evidence="3" type="ORF">SD70_06325</name>
</gene>